<dbReference type="InterPro" id="IPR005119">
    <property type="entry name" value="LysR_subst-bd"/>
</dbReference>
<evidence type="ECO:0000259" key="5">
    <source>
        <dbReference type="PROSITE" id="PS50931"/>
    </source>
</evidence>
<comment type="caution">
    <text evidence="6">The sequence shown here is derived from an EMBL/GenBank/DDBJ whole genome shotgun (WGS) entry which is preliminary data.</text>
</comment>
<evidence type="ECO:0000256" key="1">
    <source>
        <dbReference type="ARBA" id="ARBA00009437"/>
    </source>
</evidence>
<keyword evidence="3" id="KW-0238">DNA-binding</keyword>
<dbReference type="Pfam" id="PF00126">
    <property type="entry name" value="HTH_1"/>
    <property type="match status" value="1"/>
</dbReference>
<dbReference type="PANTHER" id="PTHR30126">
    <property type="entry name" value="HTH-TYPE TRANSCRIPTIONAL REGULATOR"/>
    <property type="match status" value="1"/>
</dbReference>
<dbReference type="SUPFAM" id="SSF53850">
    <property type="entry name" value="Periplasmic binding protein-like II"/>
    <property type="match status" value="1"/>
</dbReference>
<dbReference type="PANTHER" id="PTHR30126:SF2">
    <property type="entry name" value="HTH-TYPE TRANSCRIPTIONAL REGULATOR YJIE"/>
    <property type="match status" value="1"/>
</dbReference>
<dbReference type="RefSeq" id="WP_211537532.1">
    <property type="nucleotide sequence ID" value="NZ_JAGSSV010000029.1"/>
</dbReference>
<keyword evidence="7" id="KW-1185">Reference proteome</keyword>
<evidence type="ECO:0000313" key="7">
    <source>
        <dbReference type="Proteomes" id="UP000679722"/>
    </source>
</evidence>
<dbReference type="Gene3D" id="3.40.190.290">
    <property type="match status" value="1"/>
</dbReference>
<dbReference type="InterPro" id="IPR036388">
    <property type="entry name" value="WH-like_DNA-bd_sf"/>
</dbReference>
<keyword evidence="4" id="KW-0804">Transcription</keyword>
<dbReference type="Proteomes" id="UP000679722">
    <property type="component" value="Unassembled WGS sequence"/>
</dbReference>
<dbReference type="Gene3D" id="1.10.10.10">
    <property type="entry name" value="Winged helix-like DNA-binding domain superfamily/Winged helix DNA-binding domain"/>
    <property type="match status" value="1"/>
</dbReference>
<keyword evidence="2" id="KW-0805">Transcription regulation</keyword>
<sequence length="301" mass="33583">MELKWLEDYLALAKHGSFSKAAEARFVTQPAFSRRIRSLENWLGVSLVDRAQYPTSLTDAGKAFLEQAESLKNQIYASRNQLTCLVNDQAEIVVMSQHSLAVSFMPDWLEQIEPMMGDTLIRVNTDNLHDSLESFLAGTGDFLLCFSSPEILKQLDRDDVECLKVATDRIVPVTAVSAHGEPIYSTNQSSLRLVTYPKDSFLGRLIAPVCSPNPKSGLTMQKVCENALAEGLKALVIKGYGVAWLPQSLVKKELDEHTMAILPEPLQSIDLNINIYRLKGKPSAVSARFWQYLLTQYTDNA</sequence>
<gene>
    <name evidence="6" type="ORF">J9B83_14465</name>
</gene>
<feature type="domain" description="HTH lysR-type" evidence="5">
    <location>
        <begin position="1"/>
        <end position="58"/>
    </location>
</feature>
<evidence type="ECO:0000313" key="6">
    <source>
        <dbReference type="EMBL" id="MBR7890114.1"/>
    </source>
</evidence>
<protein>
    <submittedName>
        <fullName evidence="6">LysR family transcriptional regulator</fullName>
    </submittedName>
</protein>
<dbReference type="PRINTS" id="PR00039">
    <property type="entry name" value="HTHLYSR"/>
</dbReference>
<evidence type="ECO:0000256" key="4">
    <source>
        <dbReference type="ARBA" id="ARBA00023163"/>
    </source>
</evidence>
<dbReference type="PROSITE" id="PS50931">
    <property type="entry name" value="HTH_LYSR"/>
    <property type="match status" value="1"/>
</dbReference>
<comment type="similarity">
    <text evidence="1">Belongs to the LysR transcriptional regulatory family.</text>
</comment>
<proteinExistence type="inferred from homology"/>
<reference evidence="7" key="1">
    <citation type="submission" date="2023-07" db="EMBL/GenBank/DDBJ databases">
        <title>Marinomonas vulgaris A79, complete genome.</title>
        <authorList>
            <person name="Ying J.-J."/>
        </authorList>
    </citation>
    <scope>NUCLEOTIDE SEQUENCE [LARGE SCALE GENOMIC DNA]</scope>
    <source>
        <strain evidence="7">A79</strain>
    </source>
</reference>
<evidence type="ECO:0000256" key="2">
    <source>
        <dbReference type="ARBA" id="ARBA00023015"/>
    </source>
</evidence>
<dbReference type="SUPFAM" id="SSF46785">
    <property type="entry name" value="Winged helix' DNA-binding domain"/>
    <property type="match status" value="1"/>
</dbReference>
<organism evidence="6 7">
    <name type="scientific">Marinomonas vulgaris</name>
    <dbReference type="NCBI Taxonomy" id="2823372"/>
    <lineage>
        <taxon>Bacteria</taxon>
        <taxon>Pseudomonadati</taxon>
        <taxon>Pseudomonadota</taxon>
        <taxon>Gammaproteobacteria</taxon>
        <taxon>Oceanospirillales</taxon>
        <taxon>Oceanospirillaceae</taxon>
        <taxon>Marinomonas</taxon>
    </lineage>
</organism>
<dbReference type="InterPro" id="IPR036390">
    <property type="entry name" value="WH_DNA-bd_sf"/>
</dbReference>
<dbReference type="Pfam" id="PF03466">
    <property type="entry name" value="LysR_substrate"/>
    <property type="match status" value="1"/>
</dbReference>
<accession>A0ABS5HGJ2</accession>
<evidence type="ECO:0000256" key="3">
    <source>
        <dbReference type="ARBA" id="ARBA00023125"/>
    </source>
</evidence>
<name>A0ABS5HGJ2_9GAMM</name>
<dbReference type="EMBL" id="JAGSSV010000029">
    <property type="protein sequence ID" value="MBR7890114.1"/>
    <property type="molecule type" value="Genomic_DNA"/>
</dbReference>
<dbReference type="CDD" id="cd05466">
    <property type="entry name" value="PBP2_LTTR_substrate"/>
    <property type="match status" value="1"/>
</dbReference>
<dbReference type="InterPro" id="IPR000847">
    <property type="entry name" value="LysR_HTH_N"/>
</dbReference>